<gene>
    <name evidence="2" type="ORF">KPH14_011859</name>
</gene>
<dbReference type="SUPFAM" id="SSF53098">
    <property type="entry name" value="Ribonuclease H-like"/>
    <property type="match status" value="1"/>
</dbReference>
<feature type="domain" description="Integrase catalytic" evidence="1">
    <location>
        <begin position="540"/>
        <end position="631"/>
    </location>
</feature>
<dbReference type="InterPro" id="IPR029526">
    <property type="entry name" value="PGBD"/>
</dbReference>
<reference evidence="2" key="2">
    <citation type="journal article" date="2023" name="Commun. Biol.">
        <title>Intrasexual cuticular hydrocarbon dimorphism in a wasp sheds light on hydrocarbon biosynthesis genes in Hymenoptera.</title>
        <authorList>
            <person name="Moris V.C."/>
            <person name="Podsiadlowski L."/>
            <person name="Martin S."/>
            <person name="Oeyen J.P."/>
            <person name="Donath A."/>
            <person name="Petersen M."/>
            <person name="Wilbrandt J."/>
            <person name="Misof B."/>
            <person name="Liedtke D."/>
            <person name="Thamm M."/>
            <person name="Scheiner R."/>
            <person name="Schmitt T."/>
            <person name="Niehuis O."/>
        </authorList>
    </citation>
    <scope>NUCLEOTIDE SEQUENCE</scope>
    <source>
        <strain evidence="2">GBR_01_08_01A</strain>
    </source>
</reference>
<dbReference type="PROSITE" id="PS50994">
    <property type="entry name" value="INTEGRASE"/>
    <property type="match status" value="1"/>
</dbReference>
<dbReference type="Pfam" id="PF13843">
    <property type="entry name" value="DDE_Tnp_1_7"/>
    <property type="match status" value="1"/>
</dbReference>
<evidence type="ECO:0000259" key="1">
    <source>
        <dbReference type="PROSITE" id="PS50994"/>
    </source>
</evidence>
<dbReference type="PANTHER" id="PTHR46599:SF3">
    <property type="entry name" value="PIGGYBAC TRANSPOSABLE ELEMENT-DERIVED PROTEIN 4"/>
    <property type="match status" value="1"/>
</dbReference>
<dbReference type="AlphaFoldDB" id="A0AAD9RDZ9"/>
<dbReference type="GO" id="GO:0015074">
    <property type="term" value="P:DNA integration"/>
    <property type="evidence" value="ECO:0007669"/>
    <property type="project" value="InterPro"/>
</dbReference>
<organism evidence="2 3">
    <name type="scientific">Odynerus spinipes</name>
    <dbReference type="NCBI Taxonomy" id="1348599"/>
    <lineage>
        <taxon>Eukaryota</taxon>
        <taxon>Metazoa</taxon>
        <taxon>Ecdysozoa</taxon>
        <taxon>Arthropoda</taxon>
        <taxon>Hexapoda</taxon>
        <taxon>Insecta</taxon>
        <taxon>Pterygota</taxon>
        <taxon>Neoptera</taxon>
        <taxon>Endopterygota</taxon>
        <taxon>Hymenoptera</taxon>
        <taxon>Apocrita</taxon>
        <taxon>Aculeata</taxon>
        <taxon>Vespoidea</taxon>
        <taxon>Vespidae</taxon>
        <taxon>Eumeninae</taxon>
        <taxon>Odynerus</taxon>
    </lineage>
</organism>
<dbReference type="InterPro" id="IPR001584">
    <property type="entry name" value="Integrase_cat-core"/>
</dbReference>
<comment type="caution">
    <text evidence="2">The sequence shown here is derived from an EMBL/GenBank/DDBJ whole genome shotgun (WGS) entry which is preliminary data.</text>
</comment>
<dbReference type="GO" id="GO:0003676">
    <property type="term" value="F:nucleic acid binding"/>
    <property type="evidence" value="ECO:0007669"/>
    <property type="project" value="InterPro"/>
</dbReference>
<dbReference type="InterPro" id="IPR036397">
    <property type="entry name" value="RNaseH_sf"/>
</dbReference>
<dbReference type="Pfam" id="PF00665">
    <property type="entry name" value="rve"/>
    <property type="match status" value="1"/>
</dbReference>
<dbReference type="EMBL" id="JAIFRP010000831">
    <property type="protein sequence ID" value="KAK2577914.1"/>
    <property type="molecule type" value="Genomic_DNA"/>
</dbReference>
<proteinExistence type="predicted"/>
<keyword evidence="3" id="KW-1185">Reference proteome</keyword>
<dbReference type="InterPro" id="IPR012337">
    <property type="entry name" value="RNaseH-like_sf"/>
</dbReference>
<accession>A0AAD9RDZ9</accession>
<sequence>MIAKDKKALQDVCLFIVTLYVKPWLECTVEIKAPNEDLWFLKKLKNYERVDTTISKTAISKFSHHLWYLCEETVILSFFDNEVDNQTKMKMIANLKRDKISDFGKRYIPSKEEMSQTLFDKTLDHFVSEKSKQFLRRLQIDDSFLQEDVSSWDDNAAFLEAKKRISCLKVVNDTAERAVKLMQDFHGLLTAEEEQKQFLLRCVQEHRNLYPDCGIYSLLLDDRILEIIVEETNRYAEKTLFEKTSSRLDKWKPTDKTEMKQLLGLIIWMGIVKLPEVHLYWSKDAAYAQSLPSSVLSRNRFELLLRMLHFCDNENENHYDRLYKIRVIIDMLNQNFQKCYDPGEIVCVDESLIPFRGRIIFRQYIKQKQHKYGIQIFKLCSAPGYTVNFQIYCGKKSDTEKTTPTNIVLSLCKNIFGKGHTLCTDNWYTSVDLARQLIAKNTHLIGIIRSNRRGIPKDLVATKLKCNEYIAKESLDGLTLTTRHYTAGPQNSDTESIATKNISYVWWAGIDEDIKNIAQNCSECNANRNNPPKIKRIWEPATFPYERIHIDFAGPFKGYNFLIVVDAYSKWPEVHIMNNISAKSTIEKYLEIFSRFGLPVQIISDNGRTFISEEFQQFLKENGIKHKRTAP</sequence>
<reference evidence="2" key="1">
    <citation type="submission" date="2021-08" db="EMBL/GenBank/DDBJ databases">
        <authorList>
            <person name="Misof B."/>
            <person name="Oliver O."/>
            <person name="Podsiadlowski L."/>
            <person name="Donath A."/>
            <person name="Peters R."/>
            <person name="Mayer C."/>
            <person name="Rust J."/>
            <person name="Gunkel S."/>
            <person name="Lesny P."/>
            <person name="Martin S."/>
            <person name="Oeyen J.P."/>
            <person name="Petersen M."/>
            <person name="Panagiotis P."/>
            <person name="Wilbrandt J."/>
            <person name="Tanja T."/>
        </authorList>
    </citation>
    <scope>NUCLEOTIDE SEQUENCE</scope>
    <source>
        <strain evidence="2">GBR_01_08_01A</strain>
        <tissue evidence="2">Thorax + abdomen</tissue>
    </source>
</reference>
<evidence type="ECO:0000313" key="2">
    <source>
        <dbReference type="EMBL" id="KAK2577914.1"/>
    </source>
</evidence>
<dbReference type="Gene3D" id="3.30.420.10">
    <property type="entry name" value="Ribonuclease H-like superfamily/Ribonuclease H"/>
    <property type="match status" value="1"/>
</dbReference>
<dbReference type="PANTHER" id="PTHR46599">
    <property type="entry name" value="PIGGYBAC TRANSPOSABLE ELEMENT-DERIVED PROTEIN 4"/>
    <property type="match status" value="1"/>
</dbReference>
<name>A0AAD9RDZ9_9HYME</name>
<dbReference type="Proteomes" id="UP001258017">
    <property type="component" value="Unassembled WGS sequence"/>
</dbReference>
<evidence type="ECO:0000313" key="3">
    <source>
        <dbReference type="Proteomes" id="UP001258017"/>
    </source>
</evidence>
<protein>
    <recommendedName>
        <fullName evidence="1">Integrase catalytic domain-containing protein</fullName>
    </recommendedName>
</protein>